<dbReference type="Proteomes" id="UP001055429">
    <property type="component" value="Chromosome"/>
</dbReference>
<dbReference type="Pfam" id="PF22564">
    <property type="entry name" value="HAAS"/>
    <property type="match status" value="1"/>
</dbReference>
<keyword evidence="3" id="KW-1185">Reference proteome</keyword>
<dbReference type="RefSeq" id="WP_249749863.1">
    <property type="nucleotide sequence ID" value="NZ_CP097298.1"/>
</dbReference>
<feature type="transmembrane region" description="Helical" evidence="1">
    <location>
        <begin position="107"/>
        <end position="133"/>
    </location>
</feature>
<feature type="transmembrane region" description="Helical" evidence="1">
    <location>
        <begin position="77"/>
        <end position="100"/>
    </location>
</feature>
<keyword evidence="1" id="KW-1133">Transmembrane helix</keyword>
<keyword evidence="1" id="KW-0812">Transmembrane</keyword>
<evidence type="ECO:0000313" key="3">
    <source>
        <dbReference type="Proteomes" id="UP001055429"/>
    </source>
</evidence>
<proteinExistence type="predicted"/>
<feature type="transmembrane region" description="Helical" evidence="1">
    <location>
        <begin position="139"/>
        <end position="172"/>
    </location>
</feature>
<protein>
    <submittedName>
        <fullName evidence="2">DUF1700 domain-containing protein</fullName>
    </submittedName>
</protein>
<sequence length="197" mass="20356">MTRAEFIARLKNGLVGLPTTTANDIVADYETHFEDGLAAGRTEAEVAAALGDPARLARELKAEAGIQRWAQEKNPSAAAAAVFAVLGLGAIDILILLPLLMGVVGTLFGFFIAAIALFFVGGGIMVAGPFVGFPGGPLAAILMGLGLMAGAIFVGALLTIVTVWLVNGLVWFARLHYRLLKPALEPETTPSVTGASA</sequence>
<keyword evidence="1" id="KW-0472">Membrane</keyword>
<gene>
    <name evidence="2" type="ORF">M8231_11510</name>
</gene>
<evidence type="ECO:0000313" key="2">
    <source>
        <dbReference type="EMBL" id="URI14444.1"/>
    </source>
</evidence>
<reference evidence="2" key="1">
    <citation type="submission" date="2022-05" db="EMBL/GenBank/DDBJ databases">
        <title>Brevundimonas albigilva TT17 genome sequence.</title>
        <authorList>
            <person name="Lee K."/>
            <person name="Son H."/>
        </authorList>
    </citation>
    <scope>NUCLEOTIDE SEQUENCE</scope>
    <source>
        <strain evidence="2">TT17</strain>
    </source>
</reference>
<accession>A0ABY4SJJ9</accession>
<name>A0ABY4SJJ9_9CAUL</name>
<dbReference type="EMBL" id="CP097649">
    <property type="protein sequence ID" value="URI14444.1"/>
    <property type="molecule type" value="Genomic_DNA"/>
</dbReference>
<evidence type="ECO:0000256" key="1">
    <source>
        <dbReference type="SAM" id="Phobius"/>
    </source>
</evidence>
<organism evidence="2 3">
    <name type="scientific">Brevundimonas albigilva</name>
    <dbReference type="NCBI Taxonomy" id="1312364"/>
    <lineage>
        <taxon>Bacteria</taxon>
        <taxon>Pseudomonadati</taxon>
        <taxon>Pseudomonadota</taxon>
        <taxon>Alphaproteobacteria</taxon>
        <taxon>Caulobacterales</taxon>
        <taxon>Caulobacteraceae</taxon>
        <taxon>Brevundimonas</taxon>
    </lineage>
</organism>